<evidence type="ECO:0000313" key="1">
    <source>
        <dbReference type="EMBL" id="CAG8829885.1"/>
    </source>
</evidence>
<proteinExistence type="predicted"/>
<dbReference type="Proteomes" id="UP000789901">
    <property type="component" value="Unassembled WGS sequence"/>
</dbReference>
<sequence>ISIVNDSYSEQSDIECNYRSKAKKFKHRAFRHNQKLAKLDYTVPKKWTMHMKLIAMMKIVANQKRSKKKELKAPK</sequence>
<keyword evidence="2" id="KW-1185">Reference proteome</keyword>
<protein>
    <submittedName>
        <fullName evidence="1">32486_t:CDS:1</fullName>
    </submittedName>
</protein>
<gene>
    <name evidence="1" type="ORF">GMARGA_LOCUS30112</name>
</gene>
<accession>A0ABN7WEP0</accession>
<organism evidence="1 2">
    <name type="scientific">Gigaspora margarita</name>
    <dbReference type="NCBI Taxonomy" id="4874"/>
    <lineage>
        <taxon>Eukaryota</taxon>
        <taxon>Fungi</taxon>
        <taxon>Fungi incertae sedis</taxon>
        <taxon>Mucoromycota</taxon>
        <taxon>Glomeromycotina</taxon>
        <taxon>Glomeromycetes</taxon>
        <taxon>Diversisporales</taxon>
        <taxon>Gigasporaceae</taxon>
        <taxon>Gigaspora</taxon>
    </lineage>
</organism>
<reference evidence="1 2" key="1">
    <citation type="submission" date="2021-06" db="EMBL/GenBank/DDBJ databases">
        <authorList>
            <person name="Kallberg Y."/>
            <person name="Tangrot J."/>
            <person name="Rosling A."/>
        </authorList>
    </citation>
    <scope>NUCLEOTIDE SEQUENCE [LARGE SCALE GENOMIC DNA]</scope>
    <source>
        <strain evidence="1 2">120-4 pot B 10/14</strain>
    </source>
</reference>
<evidence type="ECO:0000313" key="2">
    <source>
        <dbReference type="Proteomes" id="UP000789901"/>
    </source>
</evidence>
<dbReference type="EMBL" id="CAJVQB010041821">
    <property type="protein sequence ID" value="CAG8829885.1"/>
    <property type="molecule type" value="Genomic_DNA"/>
</dbReference>
<comment type="caution">
    <text evidence="1">The sequence shown here is derived from an EMBL/GenBank/DDBJ whole genome shotgun (WGS) entry which is preliminary data.</text>
</comment>
<name>A0ABN7WEP0_GIGMA</name>
<feature type="non-terminal residue" evidence="1">
    <location>
        <position position="1"/>
    </location>
</feature>